<feature type="region of interest" description="Disordered" evidence="1">
    <location>
        <begin position="615"/>
        <end position="666"/>
    </location>
</feature>
<feature type="compositionally biased region" description="Polar residues" evidence="1">
    <location>
        <begin position="622"/>
        <end position="633"/>
    </location>
</feature>
<organism evidence="2 4">
    <name type="scientific">Lichtheimia corymbifera JMRC:FSU:9682</name>
    <dbReference type="NCBI Taxonomy" id="1263082"/>
    <lineage>
        <taxon>Eukaryota</taxon>
        <taxon>Fungi</taxon>
        <taxon>Fungi incertae sedis</taxon>
        <taxon>Mucoromycota</taxon>
        <taxon>Mucoromycotina</taxon>
        <taxon>Mucoromycetes</taxon>
        <taxon>Mucorales</taxon>
        <taxon>Lichtheimiaceae</taxon>
        <taxon>Lichtheimia</taxon>
    </lineage>
</organism>
<feature type="compositionally biased region" description="Polar residues" evidence="1">
    <location>
        <begin position="577"/>
        <end position="594"/>
    </location>
</feature>
<feature type="region of interest" description="Disordered" evidence="1">
    <location>
        <begin position="403"/>
        <end position="426"/>
    </location>
</feature>
<feature type="region of interest" description="Disordered" evidence="1">
    <location>
        <begin position="1176"/>
        <end position="1204"/>
    </location>
</feature>
<dbReference type="VEuPathDB" id="FungiDB:LCOR_10435.1"/>
<feature type="compositionally biased region" description="Polar residues" evidence="1">
    <location>
        <begin position="474"/>
        <end position="489"/>
    </location>
</feature>
<feature type="region of interest" description="Disordered" evidence="1">
    <location>
        <begin position="151"/>
        <end position="200"/>
    </location>
</feature>
<feature type="region of interest" description="Disordered" evidence="1">
    <location>
        <begin position="1"/>
        <end position="102"/>
    </location>
</feature>
<accession>A0A068RTW2</accession>
<feature type="region of interest" description="Disordered" evidence="1">
    <location>
        <begin position="751"/>
        <end position="791"/>
    </location>
</feature>
<feature type="compositionally biased region" description="Polar residues" evidence="1">
    <location>
        <begin position="162"/>
        <end position="173"/>
    </location>
</feature>
<feature type="compositionally biased region" description="Basic and acidic residues" evidence="1">
    <location>
        <begin position="1"/>
        <end position="17"/>
    </location>
</feature>
<feature type="compositionally biased region" description="Polar residues" evidence="1">
    <location>
        <begin position="968"/>
        <end position="977"/>
    </location>
</feature>
<feature type="compositionally biased region" description="Gly residues" evidence="1">
    <location>
        <begin position="500"/>
        <end position="509"/>
    </location>
</feature>
<evidence type="ECO:0000313" key="2">
    <source>
        <dbReference type="EMBL" id="CDH52411.1"/>
    </source>
</evidence>
<feature type="compositionally biased region" description="Low complexity" evidence="1">
    <location>
        <begin position="651"/>
        <end position="666"/>
    </location>
</feature>
<dbReference type="EMBL" id="CBTN010000072">
    <property type="protein sequence ID" value="CDH59628.1"/>
    <property type="molecule type" value="Genomic_DNA"/>
</dbReference>
<keyword evidence="4" id="KW-1185">Reference proteome</keyword>
<evidence type="ECO:0000313" key="4">
    <source>
        <dbReference type="Proteomes" id="UP000027586"/>
    </source>
</evidence>
<feature type="compositionally biased region" description="Low complexity" evidence="1">
    <location>
        <begin position="770"/>
        <end position="787"/>
    </location>
</feature>
<name>A0A068RTW2_9FUNG</name>
<feature type="compositionally biased region" description="Low complexity" evidence="1">
    <location>
        <begin position="1056"/>
        <end position="1067"/>
    </location>
</feature>
<sequence length="1204" mass="123914">MEFIKRKMSSDMNKENMDPGGGQDAFQPRQQKMQEDYGQSSATDFDQMHQRPQRAVVGDPMQQAPIHQEPPSKGDLMTQQTSGVDNETARKTAMHTNNPFVVRENQQAATVRSGMPSLPAAGVFDLDAAGNSSIITGYDNDPRSFNMRTAKQVAANHDKKSSISAHQQKQTSPTTTTTTTTTSKQAVPPGRKSSSSAWTSSSVTGGAAVAAAAAATATGGGIMAKCVDYLRGSQQQASQDSMDEGDEIASPLKDESGGIGQYGPLESKDHPEFTEDVNDVWKNTGPGAAIARGGGGNVGGETAPDVGDYGPLNARDHPEFIENVGDPWKSTGPGAAIARGPEDNLVGDSGHKMQGHPFTEKVDDPWKQTSPTGAAQASDFSKSRMAAGGIAAGTLGTGVGAAGTSAFDDQSESSTRAMKSDDGNDMIHVYDEDAQPLMKEPREDVVAEPYQDPIVRQPDDTQAFGVGTHDQEKGIQSTSGQPRDTSWGSASKGKTYATAAGGGAAGAGIGAMAAEAARKRHQQDEEDDWTKQSSGPQKRRSTDQGATTSTGYDKAYSKGGPGIGAVPMPAGAGGAETQKQQARYFTPSEGTQPDTKPMRHDRRLSVEEQTHVACTAGGLGSNVDQSANGTTAAKQPPGSHIDSGKKMASRAAMGAGAGAATGAATTGATNIGQKDIETACKNAGLGSNVDQSPPATRAPQAGSTLRKTAATTGAAGAAGAGAGAGAYKYQRKSSTEQEEIAEACKAAGLGANVDQSASEPMKQPPGSTLPSQKQQQSKPSTAAKSAGIGAGAGAGVGAAIGAATASGGTDMTKGASEQAVADYQKEQSQQRPKGGFTQDLDDSTSAADPYSATRQYHSTREPLHLSRKDDDVGTGGTGDDIYDPYAKQGTTDTAAAAGGKKPSEAIETGRIPEREKDQTAYTLGDPARERQQSGNAGTAVAEGAALGGATGAAFGAGTSRMGQKQRDQPSTGDISMQDNHHPLATETQQQQGQRDVGKESMGVGDTQPASTTADDLYKQKQQQAGGTTTTTQDFGKRQQQQPEDSAPQPPRKSSDQAAEARQQQHARSVPQVLDGAVGGIDPERVGNMSSTKDAYATTGGGGAATAGGMGAAMGAGVGAVGAGMGSAGQADTAGAVGEGARRTSVQDYVTGMFDARRGSIKEKFGKFFHKQSMQQEGKDLQNVGNQKVQSFISQRRQSQGRAGL</sequence>
<feature type="compositionally biased region" description="Basic and acidic residues" evidence="1">
    <location>
        <begin position="858"/>
        <end position="871"/>
    </location>
</feature>
<reference evidence="2 4" key="1">
    <citation type="submission" date="2013-08" db="EMBL/GenBank/DDBJ databases">
        <title>Gene expansion shapes genome architecture in the human pathogen Lichtheimia corymbifera: an evolutionary genomics analysis in the ancient terrestrial Mucorales (Mucoromycotina).</title>
        <authorList>
            <person name="Schwartze V.U."/>
            <person name="Winter S."/>
            <person name="Shelest E."/>
            <person name="Marcet-Houben M."/>
            <person name="Horn F."/>
            <person name="Wehner S."/>
            <person name="Hoffmann K."/>
            <person name="Riege K."/>
            <person name="Sammeth M."/>
            <person name="Nowrousian M."/>
            <person name="Valiante V."/>
            <person name="Linde J."/>
            <person name="Jacobsen I.D."/>
            <person name="Marz M."/>
            <person name="Brakhage A.A."/>
            <person name="Gabaldon T."/>
            <person name="Bocker S."/>
            <person name="Voigt K."/>
        </authorList>
    </citation>
    <scope>NUCLEOTIDE SEQUENCE [LARGE SCALE GENOMIC DNA]</scope>
    <source>
        <strain evidence="2">FSU 9682</strain>
        <strain evidence="4">JMRC:FSU:9682</strain>
    </source>
</reference>
<feature type="compositionally biased region" description="Polar residues" evidence="1">
    <location>
        <begin position="367"/>
        <end position="380"/>
    </location>
</feature>
<feature type="compositionally biased region" description="Polar residues" evidence="1">
    <location>
        <begin position="1182"/>
        <end position="1204"/>
    </location>
</feature>
<dbReference type="VEuPathDB" id="FungiDB:LCOR_03883.1"/>
<dbReference type="EMBL" id="CBTN010000013">
    <property type="protein sequence ID" value="CDH52411.1"/>
    <property type="molecule type" value="Genomic_DNA"/>
</dbReference>
<dbReference type="Proteomes" id="UP000027586">
    <property type="component" value="Unassembled WGS sequence"/>
</dbReference>
<feature type="region of interest" description="Disordered" evidence="1">
    <location>
        <begin position="449"/>
        <end position="603"/>
    </location>
</feature>
<dbReference type="AlphaFoldDB" id="A0A068RTW2"/>
<protein>
    <submittedName>
        <fullName evidence="2">Uncharacterized protein</fullName>
    </submittedName>
</protein>
<proteinExistence type="predicted"/>
<gene>
    <name evidence="2" type="ORF">LCOR_03883.1</name>
    <name evidence="3" type="ORF">LCOR_10435.1</name>
</gene>
<evidence type="ECO:0000256" key="1">
    <source>
        <dbReference type="SAM" id="MobiDB-lite"/>
    </source>
</evidence>
<feature type="compositionally biased region" description="Low complexity" evidence="1">
    <location>
        <begin position="1019"/>
        <end position="1032"/>
    </location>
</feature>
<feature type="region of interest" description="Disordered" evidence="1">
    <location>
        <begin position="683"/>
        <end position="722"/>
    </location>
</feature>
<feature type="compositionally biased region" description="Low complexity" evidence="1">
    <location>
        <begin position="934"/>
        <end position="944"/>
    </location>
</feature>
<evidence type="ECO:0000313" key="3">
    <source>
        <dbReference type="EMBL" id="CDH59628.1"/>
    </source>
</evidence>
<feature type="region of interest" description="Disordered" evidence="1">
    <location>
        <begin position="235"/>
        <end position="381"/>
    </location>
</feature>
<feature type="compositionally biased region" description="Low complexity" evidence="1">
    <location>
        <begin position="886"/>
        <end position="900"/>
    </location>
</feature>
<dbReference type="OrthoDB" id="2291101at2759"/>
<feature type="region of interest" description="Disordered" evidence="1">
    <location>
        <begin position="804"/>
        <end position="1092"/>
    </location>
</feature>
<comment type="caution">
    <text evidence="2">The sequence shown here is derived from an EMBL/GenBank/DDBJ whole genome shotgun (WGS) entry which is preliminary data.</text>
</comment>